<keyword evidence="4 7" id="KW-0812">Transmembrane</keyword>
<dbReference type="EMBL" id="CP141614">
    <property type="protein sequence ID" value="WRP15978.1"/>
    <property type="molecule type" value="Genomic_DNA"/>
</dbReference>
<keyword evidence="10" id="KW-1185">Reference proteome</keyword>
<feature type="transmembrane region" description="Helical" evidence="7">
    <location>
        <begin position="290"/>
        <end position="317"/>
    </location>
</feature>
<dbReference type="Pfam" id="PF07690">
    <property type="entry name" value="MFS_1"/>
    <property type="match status" value="1"/>
</dbReference>
<evidence type="ECO:0000256" key="4">
    <source>
        <dbReference type="ARBA" id="ARBA00022692"/>
    </source>
</evidence>
<dbReference type="InterPro" id="IPR020846">
    <property type="entry name" value="MFS_dom"/>
</dbReference>
<protein>
    <submittedName>
        <fullName evidence="9">MFS transporter</fullName>
    </submittedName>
</protein>
<evidence type="ECO:0000313" key="10">
    <source>
        <dbReference type="Proteomes" id="UP001333102"/>
    </source>
</evidence>
<dbReference type="SUPFAM" id="SSF103473">
    <property type="entry name" value="MFS general substrate transporter"/>
    <property type="match status" value="1"/>
</dbReference>
<evidence type="ECO:0000256" key="3">
    <source>
        <dbReference type="ARBA" id="ARBA00022475"/>
    </source>
</evidence>
<feature type="transmembrane region" description="Helical" evidence="7">
    <location>
        <begin position="31"/>
        <end position="55"/>
    </location>
</feature>
<evidence type="ECO:0000256" key="5">
    <source>
        <dbReference type="ARBA" id="ARBA00022989"/>
    </source>
</evidence>
<evidence type="ECO:0000256" key="1">
    <source>
        <dbReference type="ARBA" id="ARBA00004651"/>
    </source>
</evidence>
<reference evidence="10" key="1">
    <citation type="submission" date="2023-12" db="EMBL/GenBank/DDBJ databases">
        <title>Novel isolates from deep terrestrial aquifers shed light on the physiology and ecology of the class Limnochordia.</title>
        <authorList>
            <person name="Karnachuk O.V."/>
            <person name="Lukina A.P."/>
            <person name="Avakyan M.R."/>
            <person name="Kadnikov V."/>
            <person name="Begmatov S."/>
            <person name="Beletsky A.V."/>
            <person name="Mardanov A.V."/>
            <person name="Ravin N.V."/>
        </authorList>
    </citation>
    <scope>NUCLEOTIDE SEQUENCE [LARGE SCALE GENOMIC DNA]</scope>
    <source>
        <strain evidence="10">LN</strain>
    </source>
</reference>
<keyword evidence="5 7" id="KW-1133">Transmembrane helix</keyword>
<feature type="domain" description="Major facilitator superfamily (MFS) profile" evidence="8">
    <location>
        <begin position="1"/>
        <end position="174"/>
    </location>
</feature>
<feature type="domain" description="Major facilitator superfamily (MFS) profile" evidence="8">
    <location>
        <begin position="192"/>
        <end position="405"/>
    </location>
</feature>
<evidence type="ECO:0000313" key="9">
    <source>
        <dbReference type="EMBL" id="WRP15978.1"/>
    </source>
</evidence>
<organism evidence="9 10">
    <name type="scientific">Geochorda subterranea</name>
    <dbReference type="NCBI Taxonomy" id="3109564"/>
    <lineage>
        <taxon>Bacteria</taxon>
        <taxon>Bacillati</taxon>
        <taxon>Bacillota</taxon>
        <taxon>Limnochordia</taxon>
        <taxon>Limnochordales</taxon>
        <taxon>Geochordaceae</taxon>
        <taxon>Geochorda</taxon>
    </lineage>
</organism>
<feature type="transmembrane region" description="Helical" evidence="7">
    <location>
        <begin position="329"/>
        <end position="351"/>
    </location>
</feature>
<feature type="transmembrane region" description="Helical" evidence="7">
    <location>
        <begin position="234"/>
        <end position="253"/>
    </location>
</feature>
<dbReference type="PROSITE" id="PS50850">
    <property type="entry name" value="MFS"/>
    <property type="match status" value="2"/>
</dbReference>
<feature type="transmembrane region" description="Helical" evidence="7">
    <location>
        <begin position="62"/>
        <end position="80"/>
    </location>
</feature>
<name>A0ABZ1BTT0_9FIRM</name>
<evidence type="ECO:0000256" key="2">
    <source>
        <dbReference type="ARBA" id="ARBA00022448"/>
    </source>
</evidence>
<evidence type="ECO:0000256" key="6">
    <source>
        <dbReference type="ARBA" id="ARBA00023136"/>
    </source>
</evidence>
<feature type="transmembrane region" description="Helical" evidence="7">
    <location>
        <begin position="120"/>
        <end position="139"/>
    </location>
</feature>
<evidence type="ECO:0000259" key="8">
    <source>
        <dbReference type="PROSITE" id="PS50850"/>
    </source>
</evidence>
<feature type="transmembrane region" description="Helical" evidence="7">
    <location>
        <begin position="86"/>
        <end position="108"/>
    </location>
</feature>
<keyword evidence="3" id="KW-1003">Cell membrane</keyword>
<dbReference type="RefSeq" id="WP_324670414.1">
    <property type="nucleotide sequence ID" value="NZ_CP141614.1"/>
</dbReference>
<gene>
    <name evidence="9" type="ORF">VLY81_11565</name>
</gene>
<sequence>MNLPVFALFAGMLGLFPFLSAYLVRLGADPAVAGAILAAYSAANVLGNATGGWLADRRGRAWPVRVGLAGTVGSLVLYAVPRLELVALAHALHGFMAGMATPSAFAWVGDRGRRTGQGRTMGRTGAAIALAAVLAPAAGGVLAQRAGPDRVFLILAMVTVVALARAWRLADAAGPLAPRVVAPGSPSPGPTPLAALATPPLLAAYGAALVIQAAFGLLIWLLPLQAQQAGIGSGAAGALMGLLGAVAGLWMGLGGSLADRLDRPAMVGAGLVGLTVGQGLLAGAAEPEQFWARGVAGAAVFGTGFGTAFPAAAAMVAEATGSYQRGRAFGLFSIAFSLGAMASPAVGGVLVRQGWLVVPGVEGGMAAWWQTPYVIGVVAAIALALVVGWPRRPGWWGLISRRSDT</sequence>
<feature type="transmembrane region" description="Helical" evidence="7">
    <location>
        <begin position="371"/>
        <end position="389"/>
    </location>
</feature>
<proteinExistence type="predicted"/>
<accession>A0ABZ1BTT0</accession>
<evidence type="ECO:0000256" key="7">
    <source>
        <dbReference type="SAM" id="Phobius"/>
    </source>
</evidence>
<comment type="subcellular location">
    <subcellularLocation>
        <location evidence="1">Cell membrane</location>
        <topology evidence="1">Multi-pass membrane protein</topology>
    </subcellularLocation>
</comment>
<dbReference type="Gene3D" id="1.20.1250.20">
    <property type="entry name" value="MFS general substrate transporter like domains"/>
    <property type="match status" value="2"/>
</dbReference>
<keyword evidence="6 7" id="KW-0472">Membrane</keyword>
<dbReference type="InterPro" id="IPR036259">
    <property type="entry name" value="MFS_trans_sf"/>
</dbReference>
<dbReference type="PANTHER" id="PTHR23517">
    <property type="entry name" value="RESISTANCE PROTEIN MDTM, PUTATIVE-RELATED-RELATED"/>
    <property type="match status" value="1"/>
</dbReference>
<dbReference type="InterPro" id="IPR050171">
    <property type="entry name" value="MFS_Transporters"/>
</dbReference>
<feature type="transmembrane region" description="Helical" evidence="7">
    <location>
        <begin position="202"/>
        <end position="222"/>
    </location>
</feature>
<keyword evidence="2" id="KW-0813">Transport</keyword>
<dbReference type="Proteomes" id="UP001333102">
    <property type="component" value="Chromosome"/>
</dbReference>
<dbReference type="InterPro" id="IPR011701">
    <property type="entry name" value="MFS"/>
</dbReference>